<dbReference type="Gene3D" id="1.10.150.240">
    <property type="entry name" value="Putative phosphatase, domain 2"/>
    <property type="match status" value="1"/>
</dbReference>
<dbReference type="SFLD" id="SFLDS00003">
    <property type="entry name" value="Haloacid_Dehalogenase"/>
    <property type="match status" value="1"/>
</dbReference>
<proteinExistence type="predicted"/>
<dbReference type="PRINTS" id="PR00413">
    <property type="entry name" value="HADHALOGNASE"/>
</dbReference>
<sequence length="216" mass="24241">MKAVIFDMDGVIIDSHSVAYQLLHETANNYGCNLSIEEIKRWGSLSSRQYWQKVKQEFKLSQDLSELINTYDVDREISLYGGIGLVPGVRSLLEDLQENEIHTALATSASRKRMNAVLDIFNIGRLFDKCLCDEDVSLSKPDPEIYVNASSKLTLRPSECVVIEDSNNGKIAAQRAGMKCIGFKGLKHVNEDMSGCELIIEDFGELDTDKLRALFQ</sequence>
<evidence type="ECO:0000313" key="2">
    <source>
        <dbReference type="Proteomes" id="UP001165962"/>
    </source>
</evidence>
<dbReference type="InterPro" id="IPR041492">
    <property type="entry name" value="HAD_2"/>
</dbReference>
<protein>
    <submittedName>
        <fullName evidence="1">HAD-IA family hydrolase</fullName>
    </submittedName>
</protein>
<dbReference type="SFLD" id="SFLDG01129">
    <property type="entry name" value="C1.5:_HAD__Beta-PGM__Phosphata"/>
    <property type="match status" value="1"/>
</dbReference>
<accession>A0ABX0JA66</accession>
<dbReference type="InterPro" id="IPR006439">
    <property type="entry name" value="HAD-SF_hydro_IA"/>
</dbReference>
<dbReference type="Proteomes" id="UP001165962">
    <property type="component" value="Unassembled WGS sequence"/>
</dbReference>
<comment type="caution">
    <text evidence="1">The sequence shown here is derived from an EMBL/GenBank/DDBJ whole genome shotgun (WGS) entry which is preliminary data.</text>
</comment>
<dbReference type="NCBIfam" id="TIGR01509">
    <property type="entry name" value="HAD-SF-IA-v3"/>
    <property type="match status" value="1"/>
</dbReference>
<dbReference type="SFLD" id="SFLDG01135">
    <property type="entry name" value="C1.5.6:_HAD__Beta-PGM__Phospha"/>
    <property type="match status" value="1"/>
</dbReference>
<dbReference type="PANTHER" id="PTHR18901">
    <property type="entry name" value="2-DEOXYGLUCOSE-6-PHOSPHATE PHOSPHATASE 2"/>
    <property type="match status" value="1"/>
</dbReference>
<dbReference type="InterPro" id="IPR023214">
    <property type="entry name" value="HAD_sf"/>
</dbReference>
<dbReference type="RefSeq" id="WP_166153121.1">
    <property type="nucleotide sequence ID" value="NZ_JAAOIW010000009.1"/>
</dbReference>
<gene>
    <name evidence="1" type="ORF">G9U52_23695</name>
</gene>
<dbReference type="Pfam" id="PF13419">
    <property type="entry name" value="HAD_2"/>
    <property type="match status" value="1"/>
</dbReference>
<dbReference type="InterPro" id="IPR023198">
    <property type="entry name" value="PGP-like_dom2"/>
</dbReference>
<dbReference type="EMBL" id="JAAOIW010000009">
    <property type="protein sequence ID" value="NHN32828.1"/>
    <property type="molecule type" value="Genomic_DNA"/>
</dbReference>
<dbReference type="InterPro" id="IPR036412">
    <property type="entry name" value="HAD-like_sf"/>
</dbReference>
<dbReference type="Gene3D" id="3.40.50.1000">
    <property type="entry name" value="HAD superfamily/HAD-like"/>
    <property type="match status" value="1"/>
</dbReference>
<dbReference type="PANTHER" id="PTHR18901:SF38">
    <property type="entry name" value="PSEUDOURIDINE-5'-PHOSPHATASE"/>
    <property type="match status" value="1"/>
</dbReference>
<organism evidence="1 2">
    <name type="scientific">Paenibacillus agricola</name>
    <dbReference type="NCBI Taxonomy" id="2716264"/>
    <lineage>
        <taxon>Bacteria</taxon>
        <taxon>Bacillati</taxon>
        <taxon>Bacillota</taxon>
        <taxon>Bacilli</taxon>
        <taxon>Bacillales</taxon>
        <taxon>Paenibacillaceae</taxon>
        <taxon>Paenibacillus</taxon>
    </lineage>
</organism>
<keyword evidence="1" id="KW-0378">Hydrolase</keyword>
<dbReference type="SUPFAM" id="SSF56784">
    <property type="entry name" value="HAD-like"/>
    <property type="match status" value="1"/>
</dbReference>
<keyword evidence="2" id="KW-1185">Reference proteome</keyword>
<dbReference type="GO" id="GO:0016787">
    <property type="term" value="F:hydrolase activity"/>
    <property type="evidence" value="ECO:0007669"/>
    <property type="project" value="UniProtKB-KW"/>
</dbReference>
<evidence type="ECO:0000313" key="1">
    <source>
        <dbReference type="EMBL" id="NHN32828.1"/>
    </source>
</evidence>
<reference evidence="1" key="1">
    <citation type="submission" date="2020-03" db="EMBL/GenBank/DDBJ databases">
        <title>Draft sequencing of Paenibacilllus sp. S3N08.</title>
        <authorList>
            <person name="Kim D.-U."/>
        </authorList>
    </citation>
    <scope>NUCLEOTIDE SEQUENCE</scope>
    <source>
        <strain evidence="1">S3N08</strain>
    </source>
</reference>
<name>A0ABX0JA66_9BACL</name>